<dbReference type="RefSeq" id="WP_231329016.1">
    <property type="nucleotide sequence ID" value="NZ_CP059572.1"/>
</dbReference>
<dbReference type="Proteomes" id="UP001049518">
    <property type="component" value="Chromosome"/>
</dbReference>
<keyword evidence="2" id="KW-1185">Reference proteome</keyword>
<name>A0ABX8QX39_9ACTN</name>
<dbReference type="EMBL" id="CP059572">
    <property type="protein sequence ID" value="QXJ23330.1"/>
    <property type="molecule type" value="Genomic_DNA"/>
</dbReference>
<sequence length="81" mass="8992">MESRIRATGGTGPTGWLLTFLGAREQALRTHSGLATGPTEWLLVFLEVERAELAGRQRPTLLSRRGRPEEYPFGRLNARSA</sequence>
<reference evidence="1" key="1">
    <citation type="submission" date="2020-07" db="EMBL/GenBank/DDBJ databases">
        <authorList>
            <person name="Tarantini F.S."/>
            <person name="Hong K.W."/>
            <person name="Chan K.G."/>
        </authorList>
    </citation>
    <scope>NUCLEOTIDE SEQUENCE</scope>
    <source>
        <strain evidence="1">32-07</strain>
    </source>
</reference>
<accession>A0ABX8QX39</accession>
<proteinExistence type="predicted"/>
<evidence type="ECO:0000313" key="2">
    <source>
        <dbReference type="Proteomes" id="UP001049518"/>
    </source>
</evidence>
<evidence type="ECO:0000313" key="1">
    <source>
        <dbReference type="EMBL" id="QXJ23330.1"/>
    </source>
</evidence>
<organism evidence="1 2">
    <name type="scientific">Actinomadura graeca</name>
    <dbReference type="NCBI Taxonomy" id="2750812"/>
    <lineage>
        <taxon>Bacteria</taxon>
        <taxon>Bacillati</taxon>
        <taxon>Actinomycetota</taxon>
        <taxon>Actinomycetes</taxon>
        <taxon>Streptosporangiales</taxon>
        <taxon>Thermomonosporaceae</taxon>
        <taxon>Actinomadura</taxon>
    </lineage>
</organism>
<protein>
    <submittedName>
        <fullName evidence="1">Uncharacterized protein</fullName>
    </submittedName>
</protein>
<gene>
    <name evidence="1" type="ORF">AGRA3207_004471</name>
</gene>